<proteinExistence type="predicted"/>
<sequence length="68" mass="6815">MATWSACAGGGGAAKGRLRSMRNRMRRGKGALESSCSSTRATSTVYPTSSSATMATSIISLGLIGSAA</sequence>
<reference evidence="1" key="2">
    <citation type="journal article" date="2015" name="Data Brief">
        <title>Shoot transcriptome of the giant reed, Arundo donax.</title>
        <authorList>
            <person name="Barrero R.A."/>
            <person name="Guerrero F.D."/>
            <person name="Moolhuijzen P."/>
            <person name="Goolsby J.A."/>
            <person name="Tidwell J."/>
            <person name="Bellgard S.E."/>
            <person name="Bellgard M.I."/>
        </authorList>
    </citation>
    <scope>NUCLEOTIDE SEQUENCE</scope>
    <source>
        <tissue evidence="1">Shoot tissue taken approximately 20 cm above the soil surface</tissue>
    </source>
</reference>
<name>A0A0A9B941_ARUDO</name>
<reference evidence="1" key="1">
    <citation type="submission" date="2014-09" db="EMBL/GenBank/DDBJ databases">
        <authorList>
            <person name="Magalhaes I.L.F."/>
            <person name="Oliveira U."/>
            <person name="Santos F.R."/>
            <person name="Vidigal T.H.D.A."/>
            <person name="Brescovit A.D."/>
            <person name="Santos A.J."/>
        </authorList>
    </citation>
    <scope>NUCLEOTIDE SEQUENCE</scope>
    <source>
        <tissue evidence="1">Shoot tissue taken approximately 20 cm above the soil surface</tissue>
    </source>
</reference>
<dbReference type="EMBL" id="GBRH01240155">
    <property type="protein sequence ID" value="JAD57740.1"/>
    <property type="molecule type" value="Transcribed_RNA"/>
</dbReference>
<dbReference type="AlphaFoldDB" id="A0A0A9B941"/>
<protein>
    <submittedName>
        <fullName evidence="1">Uncharacterized protein</fullName>
    </submittedName>
</protein>
<evidence type="ECO:0000313" key="1">
    <source>
        <dbReference type="EMBL" id="JAD57740.1"/>
    </source>
</evidence>
<accession>A0A0A9B941</accession>
<organism evidence="1">
    <name type="scientific">Arundo donax</name>
    <name type="common">Giant reed</name>
    <name type="synonym">Donax arundinaceus</name>
    <dbReference type="NCBI Taxonomy" id="35708"/>
    <lineage>
        <taxon>Eukaryota</taxon>
        <taxon>Viridiplantae</taxon>
        <taxon>Streptophyta</taxon>
        <taxon>Embryophyta</taxon>
        <taxon>Tracheophyta</taxon>
        <taxon>Spermatophyta</taxon>
        <taxon>Magnoliopsida</taxon>
        <taxon>Liliopsida</taxon>
        <taxon>Poales</taxon>
        <taxon>Poaceae</taxon>
        <taxon>PACMAD clade</taxon>
        <taxon>Arundinoideae</taxon>
        <taxon>Arundineae</taxon>
        <taxon>Arundo</taxon>
    </lineage>
</organism>